<protein>
    <submittedName>
        <fullName evidence="2">DUF1851 domain-containing protein</fullName>
    </submittedName>
</protein>
<evidence type="ECO:0000313" key="2">
    <source>
        <dbReference type="EMBL" id="PKH17473.1"/>
    </source>
</evidence>
<dbReference type="InterPro" id="IPR015002">
    <property type="entry name" value="T6SS_Tdi1_C"/>
</dbReference>
<reference evidence="2 3" key="1">
    <citation type="submission" date="2017-08" db="EMBL/GenBank/DDBJ databases">
        <authorList>
            <person name="de Groot N.N."/>
        </authorList>
    </citation>
    <scope>NUCLEOTIDE SEQUENCE [LARGE SCALE GENOMIC DNA]</scope>
    <source>
        <strain evidence="2 3">PfR 37</strain>
    </source>
</reference>
<gene>
    <name evidence="2" type="ORF">CIB54_21095</name>
</gene>
<feature type="domain" description="T6SS immunity protein Tdi1 C-terminal" evidence="1">
    <location>
        <begin position="55"/>
        <end position="126"/>
    </location>
</feature>
<evidence type="ECO:0000259" key="1">
    <source>
        <dbReference type="Pfam" id="PF08906"/>
    </source>
</evidence>
<comment type="caution">
    <text evidence="2">The sequence shown here is derived from an EMBL/GenBank/DDBJ whole genome shotgun (WGS) entry which is preliminary data.</text>
</comment>
<dbReference type="Proteomes" id="UP000233564">
    <property type="component" value="Unassembled WGS sequence"/>
</dbReference>
<evidence type="ECO:0000313" key="3">
    <source>
        <dbReference type="Proteomes" id="UP000233564"/>
    </source>
</evidence>
<accession>A0A2N1DZA9</accession>
<name>A0A2N1DZA9_PSEFL</name>
<sequence length="145" mass="16388">MDVIQAIRESWGWVGIDPIEVVGFTGFGNLMIKDGQARYWRLCPETLSCEMIAQTREALDEISKDQAFLRGWYLQPMAEQAEKMLGPLAPGEVYHFVISPVLGGEYDMSNVRCINHVEQIRFCGDLALQIRDLPDGATVRLRVVD</sequence>
<dbReference type="AlphaFoldDB" id="A0A2N1DZA9"/>
<dbReference type="Pfam" id="PF08906">
    <property type="entry name" value="T6SS_Tdi1_C"/>
    <property type="match status" value="1"/>
</dbReference>
<dbReference type="EMBL" id="NVXX01000036">
    <property type="protein sequence ID" value="PKH17473.1"/>
    <property type="molecule type" value="Genomic_DNA"/>
</dbReference>
<proteinExistence type="predicted"/>
<organism evidence="2 3">
    <name type="scientific">Pseudomonas fluorescens</name>
    <dbReference type="NCBI Taxonomy" id="294"/>
    <lineage>
        <taxon>Bacteria</taxon>
        <taxon>Pseudomonadati</taxon>
        <taxon>Pseudomonadota</taxon>
        <taxon>Gammaproteobacteria</taxon>
        <taxon>Pseudomonadales</taxon>
        <taxon>Pseudomonadaceae</taxon>
        <taxon>Pseudomonas</taxon>
    </lineage>
</organism>
<dbReference type="RefSeq" id="WP_065952248.1">
    <property type="nucleotide sequence ID" value="NZ_JACYMZ010000020.1"/>
</dbReference>